<keyword evidence="8 17" id="KW-0732">Signal</keyword>
<evidence type="ECO:0000256" key="16">
    <source>
        <dbReference type="SAM" id="MobiDB-lite"/>
    </source>
</evidence>
<keyword evidence="5" id="KW-0964">Secreted</keyword>
<dbReference type="EMBL" id="JAVRRL010000002">
    <property type="protein sequence ID" value="KAK5118320.1"/>
    <property type="molecule type" value="Genomic_DNA"/>
</dbReference>
<dbReference type="GO" id="GO:0071555">
    <property type="term" value="P:cell wall organization"/>
    <property type="evidence" value="ECO:0007669"/>
    <property type="project" value="UniProtKB-KW"/>
</dbReference>
<dbReference type="PANTHER" id="PTHR11705:SF147">
    <property type="entry name" value="INACTIVE METALLOCARBOXYPEPTIDASE ECM14"/>
    <property type="match status" value="1"/>
</dbReference>
<dbReference type="PRINTS" id="PR00765">
    <property type="entry name" value="CRBOXYPTASEA"/>
</dbReference>
<evidence type="ECO:0000256" key="13">
    <source>
        <dbReference type="ARBA" id="ARBA00026187"/>
    </source>
</evidence>
<feature type="signal peptide" evidence="17">
    <location>
        <begin position="1"/>
        <end position="21"/>
    </location>
</feature>
<gene>
    <name evidence="19" type="ORF">LTR62_002833</name>
</gene>
<reference evidence="19" key="1">
    <citation type="submission" date="2023-08" db="EMBL/GenBank/DDBJ databases">
        <title>Black Yeasts Isolated from many extreme environments.</title>
        <authorList>
            <person name="Coleine C."/>
            <person name="Stajich J.E."/>
            <person name="Selbmann L."/>
        </authorList>
    </citation>
    <scope>NUCLEOTIDE SEQUENCE</scope>
    <source>
        <strain evidence="19">CCFEE 5401</strain>
    </source>
</reference>
<dbReference type="FunFam" id="3.40.630.10:FF:000060">
    <property type="entry name" value="Putative metallocarboxypeptidase ecm14"/>
    <property type="match status" value="1"/>
</dbReference>
<dbReference type="InterPro" id="IPR057247">
    <property type="entry name" value="CARBOXYPEPT_ZN_2"/>
</dbReference>
<keyword evidence="7" id="KW-0479">Metal-binding</keyword>
<dbReference type="Gene3D" id="3.40.630.10">
    <property type="entry name" value="Zn peptidases"/>
    <property type="match status" value="1"/>
</dbReference>
<evidence type="ECO:0000313" key="20">
    <source>
        <dbReference type="Proteomes" id="UP001310890"/>
    </source>
</evidence>
<evidence type="ECO:0000256" key="5">
    <source>
        <dbReference type="ARBA" id="ARBA00022525"/>
    </source>
</evidence>
<keyword evidence="10" id="KW-1015">Disulfide bond</keyword>
<dbReference type="SMART" id="SM00631">
    <property type="entry name" value="Zn_pept"/>
    <property type="match status" value="1"/>
</dbReference>
<evidence type="ECO:0000256" key="11">
    <source>
        <dbReference type="ARBA" id="ARBA00023316"/>
    </source>
</evidence>
<dbReference type="PROSITE" id="PS00132">
    <property type="entry name" value="CARBOXYPEPT_ZN_1"/>
    <property type="match status" value="1"/>
</dbReference>
<evidence type="ECO:0000256" key="4">
    <source>
        <dbReference type="ARBA" id="ARBA00005988"/>
    </source>
</evidence>
<protein>
    <recommendedName>
        <fullName evidence="13">Inactive metallocarboxypeptidase ECM14</fullName>
    </recommendedName>
    <alternativeName>
        <fullName evidence="14">Inactive metallocarboxypeptidase ecm14</fullName>
    </alternativeName>
</protein>
<dbReference type="AlphaFoldDB" id="A0AAN7TWZ1"/>
<evidence type="ECO:0000313" key="19">
    <source>
        <dbReference type="EMBL" id="KAK5118320.1"/>
    </source>
</evidence>
<dbReference type="PANTHER" id="PTHR11705">
    <property type="entry name" value="PROTEASE FAMILY M14 CARBOXYPEPTIDASE A,B"/>
    <property type="match status" value="1"/>
</dbReference>
<dbReference type="GO" id="GO:0004181">
    <property type="term" value="F:metallocarboxypeptidase activity"/>
    <property type="evidence" value="ECO:0007669"/>
    <property type="project" value="InterPro"/>
</dbReference>
<comment type="cofactor">
    <cofactor evidence="1">
        <name>Zn(2+)</name>
        <dbReference type="ChEBI" id="CHEBI:29105"/>
    </cofactor>
</comment>
<dbReference type="GO" id="GO:0008270">
    <property type="term" value="F:zinc ion binding"/>
    <property type="evidence" value="ECO:0007669"/>
    <property type="project" value="InterPro"/>
</dbReference>
<evidence type="ECO:0000256" key="12">
    <source>
        <dbReference type="ARBA" id="ARBA00025210"/>
    </source>
</evidence>
<sequence length="598" mass="66750">MHFNTALLALPAALLISVVTAVPSPPPYAPRHLFSPPTSPSRSGWRRLSDKLIDSVFQYKYHSDKQASTSRLLHPDRQAPPHIFARHGSDVVLRFNVSTAEEVQSLAEAADTLILDVWEYAHDWVDIRLSKDIVAPLLGLLPASLQHAHTPLLRERELAQAIYDTYPAPREQTDRDAQSASTPASPYFGSSLRSHDGEQNIFFADYQPLSVIDPWMRLIASLFTTHVRKVTIGISAQGRDIVGLRVGVHPTNNNEPPPRRKTVLITGGSHAREWISTATVNYIAYSLITSYGKTKPITSMLEAFDFVFVPSLNPDGYAYTWSTDRLWRKNRQTTNFRLCRGIDIDRSFGFAWDGFSTTAGNPCSESFAGEESFAAIESKALADWARNETERNNVEFVAFLDLHSYSQEILYPYSYSCDAEPPGLENMQEVGFGLEKAIRQAGGQRYEVLPACEGNVASTPTTTTSSSAAAGGKRPPRFWPRMEASGGSALDWFYHEMKVRYAYQIKLRDRGAYGFLLPKENIVPTGREILDAVVYLGGFLGEVYGADTEEEEKGLGRGGEDEQDGDESEWVKLVGQDGVEEVEFGPGDVQWDLRRRRR</sequence>
<comment type="subcellular location">
    <subcellularLocation>
        <location evidence="3">Secreted</location>
    </subcellularLocation>
    <subcellularLocation>
        <location evidence="2">Vacuole</location>
    </subcellularLocation>
</comment>
<feature type="chain" id="PRO_5043003343" description="Inactive metallocarboxypeptidase ECM14" evidence="17">
    <location>
        <begin position="22"/>
        <end position="598"/>
    </location>
</feature>
<comment type="function">
    <text evidence="12">Inactive carboxypeptidase that may play a role in cell wall organization and biogenesis.</text>
</comment>
<evidence type="ECO:0000256" key="9">
    <source>
        <dbReference type="ARBA" id="ARBA00022833"/>
    </source>
</evidence>
<dbReference type="GO" id="GO:0006508">
    <property type="term" value="P:proteolysis"/>
    <property type="evidence" value="ECO:0007669"/>
    <property type="project" value="InterPro"/>
</dbReference>
<dbReference type="InterPro" id="IPR000834">
    <property type="entry name" value="Peptidase_M14"/>
</dbReference>
<dbReference type="InterPro" id="IPR057246">
    <property type="entry name" value="CARBOXYPEPT_ZN_1"/>
</dbReference>
<comment type="caution">
    <text evidence="15">Lacks conserved residue(s) required for the propagation of feature annotation.</text>
</comment>
<name>A0AAN7TWZ1_9PEZI</name>
<evidence type="ECO:0000256" key="7">
    <source>
        <dbReference type="ARBA" id="ARBA00022723"/>
    </source>
</evidence>
<dbReference type="GO" id="GO:0005773">
    <property type="term" value="C:vacuole"/>
    <property type="evidence" value="ECO:0007669"/>
    <property type="project" value="UniProtKB-SubCell"/>
</dbReference>
<evidence type="ECO:0000256" key="17">
    <source>
        <dbReference type="SAM" id="SignalP"/>
    </source>
</evidence>
<dbReference type="SUPFAM" id="SSF53187">
    <property type="entry name" value="Zn-dependent exopeptidases"/>
    <property type="match status" value="1"/>
</dbReference>
<feature type="domain" description="Peptidase M14" evidence="18">
    <location>
        <begin position="205"/>
        <end position="540"/>
    </location>
</feature>
<evidence type="ECO:0000256" key="3">
    <source>
        <dbReference type="ARBA" id="ARBA00004613"/>
    </source>
</evidence>
<evidence type="ECO:0000256" key="2">
    <source>
        <dbReference type="ARBA" id="ARBA00004116"/>
    </source>
</evidence>
<evidence type="ECO:0000256" key="14">
    <source>
        <dbReference type="ARBA" id="ARBA00026213"/>
    </source>
</evidence>
<accession>A0AAN7TWZ1</accession>
<dbReference type="GO" id="GO:0005576">
    <property type="term" value="C:extracellular region"/>
    <property type="evidence" value="ECO:0007669"/>
    <property type="project" value="UniProtKB-SubCell"/>
</dbReference>
<dbReference type="PROSITE" id="PS52035">
    <property type="entry name" value="PEPTIDASE_M14"/>
    <property type="match status" value="1"/>
</dbReference>
<organism evidence="19 20">
    <name type="scientific">Meristemomyces frigidus</name>
    <dbReference type="NCBI Taxonomy" id="1508187"/>
    <lineage>
        <taxon>Eukaryota</taxon>
        <taxon>Fungi</taxon>
        <taxon>Dikarya</taxon>
        <taxon>Ascomycota</taxon>
        <taxon>Pezizomycotina</taxon>
        <taxon>Dothideomycetes</taxon>
        <taxon>Dothideomycetidae</taxon>
        <taxon>Mycosphaerellales</taxon>
        <taxon>Teratosphaeriaceae</taxon>
        <taxon>Meristemomyces</taxon>
    </lineage>
</organism>
<keyword evidence="9" id="KW-0862">Zinc</keyword>
<keyword evidence="6" id="KW-0926">Vacuole</keyword>
<keyword evidence="11" id="KW-0961">Cell wall biogenesis/degradation</keyword>
<comment type="caution">
    <text evidence="19">The sequence shown here is derived from an EMBL/GenBank/DDBJ whole genome shotgun (WGS) entry which is preliminary data.</text>
</comment>
<feature type="region of interest" description="Disordered" evidence="16">
    <location>
        <begin position="169"/>
        <end position="189"/>
    </location>
</feature>
<dbReference type="Proteomes" id="UP001310890">
    <property type="component" value="Unassembled WGS sequence"/>
</dbReference>
<dbReference type="CDD" id="cd03860">
    <property type="entry name" value="M14_CP_A-B_like"/>
    <property type="match status" value="1"/>
</dbReference>
<comment type="similarity">
    <text evidence="4 15">Belongs to the peptidase M14 family.</text>
</comment>
<dbReference type="PROSITE" id="PS00133">
    <property type="entry name" value="CARBOXYPEPT_ZN_2"/>
    <property type="match status" value="1"/>
</dbReference>
<evidence type="ECO:0000259" key="18">
    <source>
        <dbReference type="PROSITE" id="PS52035"/>
    </source>
</evidence>
<evidence type="ECO:0000256" key="15">
    <source>
        <dbReference type="PROSITE-ProRule" id="PRU01379"/>
    </source>
</evidence>
<dbReference type="Pfam" id="PF00246">
    <property type="entry name" value="Peptidase_M14"/>
    <property type="match status" value="1"/>
</dbReference>
<evidence type="ECO:0000256" key="1">
    <source>
        <dbReference type="ARBA" id="ARBA00001947"/>
    </source>
</evidence>
<evidence type="ECO:0000256" key="6">
    <source>
        <dbReference type="ARBA" id="ARBA00022554"/>
    </source>
</evidence>
<evidence type="ECO:0000256" key="10">
    <source>
        <dbReference type="ARBA" id="ARBA00023157"/>
    </source>
</evidence>
<evidence type="ECO:0000256" key="8">
    <source>
        <dbReference type="ARBA" id="ARBA00022729"/>
    </source>
</evidence>
<proteinExistence type="inferred from homology"/>